<gene>
    <name evidence="1" type="ORF">WN48_10561</name>
</gene>
<keyword evidence="2" id="KW-1185">Reference proteome</keyword>
<dbReference type="Proteomes" id="UP000250275">
    <property type="component" value="Unassembled WGS sequence"/>
</dbReference>
<name>A0A310SIH8_9HYME</name>
<sequence>MREVQMKAVRGENANHVKSRKRKGLAYVSSEKDVFHGHANIRITVGEWTLEILEPITAAGIMGLWHMELIGPRKPTSSGGKRYVLPAYFYLREEPFG</sequence>
<proteinExistence type="predicted"/>
<dbReference type="AlphaFoldDB" id="A0A310SIH8"/>
<protein>
    <submittedName>
        <fullName evidence="1">Uncharacterized protein</fullName>
    </submittedName>
</protein>
<accession>A0A310SIH8</accession>
<evidence type="ECO:0000313" key="2">
    <source>
        <dbReference type="Proteomes" id="UP000250275"/>
    </source>
</evidence>
<dbReference type="EMBL" id="KQ767877">
    <property type="protein sequence ID" value="OAD53252.1"/>
    <property type="molecule type" value="Genomic_DNA"/>
</dbReference>
<evidence type="ECO:0000313" key="1">
    <source>
        <dbReference type="EMBL" id="OAD53252.1"/>
    </source>
</evidence>
<organism evidence="1 2">
    <name type="scientific">Eufriesea mexicana</name>
    <dbReference type="NCBI Taxonomy" id="516756"/>
    <lineage>
        <taxon>Eukaryota</taxon>
        <taxon>Metazoa</taxon>
        <taxon>Ecdysozoa</taxon>
        <taxon>Arthropoda</taxon>
        <taxon>Hexapoda</taxon>
        <taxon>Insecta</taxon>
        <taxon>Pterygota</taxon>
        <taxon>Neoptera</taxon>
        <taxon>Endopterygota</taxon>
        <taxon>Hymenoptera</taxon>
        <taxon>Apocrita</taxon>
        <taxon>Aculeata</taxon>
        <taxon>Apoidea</taxon>
        <taxon>Anthophila</taxon>
        <taxon>Apidae</taxon>
        <taxon>Eufriesea</taxon>
    </lineage>
</organism>
<reference evidence="1 2" key="1">
    <citation type="submission" date="2015-07" db="EMBL/GenBank/DDBJ databases">
        <title>The genome of Eufriesea mexicana.</title>
        <authorList>
            <person name="Pan H."/>
            <person name="Kapheim K."/>
        </authorList>
    </citation>
    <scope>NUCLEOTIDE SEQUENCE [LARGE SCALE GENOMIC DNA]</scope>
    <source>
        <strain evidence="1">0111107269</strain>
        <tissue evidence="1">Whole body</tissue>
    </source>
</reference>